<keyword evidence="3" id="KW-1185">Reference proteome</keyword>
<feature type="domain" description="F-box" evidence="1">
    <location>
        <begin position="9"/>
        <end position="50"/>
    </location>
</feature>
<evidence type="ECO:0000313" key="2">
    <source>
        <dbReference type="EMBL" id="KAF2875208.1"/>
    </source>
</evidence>
<organism evidence="2 3">
    <name type="scientific">Massariosphaeria phaeospora</name>
    <dbReference type="NCBI Taxonomy" id="100035"/>
    <lineage>
        <taxon>Eukaryota</taxon>
        <taxon>Fungi</taxon>
        <taxon>Dikarya</taxon>
        <taxon>Ascomycota</taxon>
        <taxon>Pezizomycotina</taxon>
        <taxon>Dothideomycetes</taxon>
        <taxon>Pleosporomycetidae</taxon>
        <taxon>Pleosporales</taxon>
        <taxon>Pleosporales incertae sedis</taxon>
        <taxon>Massariosphaeria</taxon>
    </lineage>
</organism>
<reference evidence="2 3" key="1">
    <citation type="submission" date="2020-01" db="EMBL/GenBank/DDBJ databases">
        <authorList>
            <consortium name="DOE Joint Genome Institute"/>
            <person name="Haridas S."/>
            <person name="Albert R."/>
            <person name="Binder M."/>
            <person name="Bloem J."/>
            <person name="Labutti K."/>
            <person name="Salamov A."/>
            <person name="Andreopoulos B."/>
            <person name="Baker S.E."/>
            <person name="Barry K."/>
            <person name="Bills G."/>
            <person name="Bluhm B.H."/>
            <person name="Cannon C."/>
            <person name="Castanera R."/>
            <person name="Culley D.E."/>
            <person name="Daum C."/>
            <person name="Ezra D."/>
            <person name="Gonzalez J.B."/>
            <person name="Henrissat B."/>
            <person name="Kuo A."/>
            <person name="Liang C."/>
            <person name="Lipzen A."/>
            <person name="Lutzoni F."/>
            <person name="Magnuson J."/>
            <person name="Mondo S."/>
            <person name="Nolan M."/>
            <person name="Ohm R."/>
            <person name="Pangilinan J."/>
            <person name="Park H.-J.H."/>
            <person name="Ramirez L."/>
            <person name="Alfaro M."/>
            <person name="Sun H."/>
            <person name="Tritt A."/>
            <person name="Yoshinaga Y."/>
            <person name="Zwiers L.-H.L."/>
            <person name="Turgeon B.G."/>
            <person name="Goodwin S.B."/>
            <person name="Spatafora J.W."/>
            <person name="Crous P.W."/>
            <person name="Grigoriev I.V."/>
        </authorList>
    </citation>
    <scope>NUCLEOTIDE SEQUENCE [LARGE SCALE GENOMIC DNA]</scope>
    <source>
        <strain evidence="2 3">CBS 611.86</strain>
    </source>
</reference>
<proteinExistence type="predicted"/>
<dbReference type="EMBL" id="JAADJZ010000005">
    <property type="protein sequence ID" value="KAF2875208.1"/>
    <property type="molecule type" value="Genomic_DNA"/>
</dbReference>
<evidence type="ECO:0000313" key="3">
    <source>
        <dbReference type="Proteomes" id="UP000481861"/>
    </source>
</evidence>
<dbReference type="InterPro" id="IPR001810">
    <property type="entry name" value="F-box_dom"/>
</dbReference>
<dbReference type="Pfam" id="PF12937">
    <property type="entry name" value="F-box-like"/>
    <property type="match status" value="1"/>
</dbReference>
<sequence>MPSLFNLLEELLLEIFFLFQFSNQTLLSLILVCRRFHRIARPLLYRHISLVNNYINGIYKKPGDERIKQERLLEDARAKQNRYLELAFATHPKLRHAVRRYGPIRLPTEWAKLYLSFAKLRTFPNVHTMTIERPALGFHATATHHWDAQKCAPLHNIKTVRVIAGLTWPDVLAATSWPGVEKVVITGARVPFRLPDAAEYVVEPSTLQTLALYAAKNTGRADSLYEPEILRDILRRCPLTRNLTCHLPVAVQPAGNSYIFRPELVAFALDPIRSTLTKLDLYVCARKSLEFYGKPMDLSRFVSLKVLRIDAVYMVPEQALSADTNVCRLLPHSLERLQVNFYSEQHIFFPPSEPNKEVPDEQYIWLHQFPFHKSSALPHLKEVAMSEVWYVEAQADEYYAVRQVPTRPWKQPPQIRAAFASAKIALNVQIHMKSMDDIWDDAPPERKVKLLHGGRSSDDWDSSW</sequence>
<evidence type="ECO:0000259" key="1">
    <source>
        <dbReference type="Pfam" id="PF12937"/>
    </source>
</evidence>
<dbReference type="Proteomes" id="UP000481861">
    <property type="component" value="Unassembled WGS sequence"/>
</dbReference>
<gene>
    <name evidence="2" type="ORF">BDV95DRAFT_603969</name>
</gene>
<dbReference type="OrthoDB" id="3522729at2759"/>
<name>A0A7C8IBB8_9PLEO</name>
<comment type="caution">
    <text evidence="2">The sequence shown here is derived from an EMBL/GenBank/DDBJ whole genome shotgun (WGS) entry which is preliminary data.</text>
</comment>
<accession>A0A7C8IBB8</accession>
<protein>
    <recommendedName>
        <fullName evidence="1">F-box domain-containing protein</fullName>
    </recommendedName>
</protein>
<dbReference type="AlphaFoldDB" id="A0A7C8IBB8"/>